<proteinExistence type="inferred from homology"/>
<evidence type="ECO:0000313" key="5">
    <source>
        <dbReference type="EMBL" id="MBU3819453.1"/>
    </source>
</evidence>
<dbReference type="SUPFAM" id="SSF64518">
    <property type="entry name" value="Phase 1 flagellin"/>
    <property type="match status" value="1"/>
</dbReference>
<feature type="domain" description="Flagellin C-terminal" evidence="4">
    <location>
        <begin position="232"/>
        <end position="316"/>
    </location>
</feature>
<gene>
    <name evidence="5" type="ORF">H9864_03645</name>
</gene>
<dbReference type="Proteomes" id="UP000824178">
    <property type="component" value="Unassembled WGS sequence"/>
</dbReference>
<dbReference type="Gene3D" id="6.10.10.10">
    <property type="entry name" value="Flagellar export chaperone, C-terminal domain"/>
    <property type="match status" value="1"/>
</dbReference>
<keyword evidence="3" id="KW-0975">Bacterial flagellum</keyword>
<comment type="subcellular location">
    <subcellularLocation>
        <location evidence="1">Bacterial flagellum</location>
    </subcellularLocation>
</comment>
<reference evidence="5" key="2">
    <citation type="submission" date="2021-04" db="EMBL/GenBank/DDBJ databases">
        <authorList>
            <person name="Gilroy R."/>
        </authorList>
    </citation>
    <scope>NUCLEOTIDE SEQUENCE</scope>
    <source>
        <strain evidence="5">742</strain>
    </source>
</reference>
<evidence type="ECO:0000256" key="1">
    <source>
        <dbReference type="ARBA" id="ARBA00004365"/>
    </source>
</evidence>
<dbReference type="PANTHER" id="PTHR42792:SF2">
    <property type="entry name" value="FLAGELLIN"/>
    <property type="match status" value="1"/>
</dbReference>
<dbReference type="EMBL" id="JAHLFH010000071">
    <property type="protein sequence ID" value="MBU3819453.1"/>
    <property type="molecule type" value="Genomic_DNA"/>
</dbReference>
<dbReference type="PANTHER" id="PTHR42792">
    <property type="entry name" value="FLAGELLIN"/>
    <property type="match status" value="1"/>
</dbReference>
<dbReference type="InterPro" id="IPR046358">
    <property type="entry name" value="Flagellin_C"/>
</dbReference>
<name>A0A9E2KKD2_9FIRM</name>
<comment type="caution">
    <text evidence="5">The sequence shown here is derived from an EMBL/GenBank/DDBJ whole genome shotgun (WGS) entry which is preliminary data.</text>
</comment>
<organism evidence="5 6">
    <name type="scientific">Candidatus Faecalibacterium intestinavium</name>
    <dbReference type="NCBI Taxonomy" id="2838580"/>
    <lineage>
        <taxon>Bacteria</taxon>
        <taxon>Bacillati</taxon>
        <taxon>Bacillota</taxon>
        <taxon>Clostridia</taxon>
        <taxon>Eubacteriales</taxon>
        <taxon>Oscillospiraceae</taxon>
        <taxon>Faecalibacterium</taxon>
    </lineage>
</organism>
<dbReference type="AlphaFoldDB" id="A0A9E2KKD2"/>
<dbReference type="InterPro" id="IPR001492">
    <property type="entry name" value="Flagellin"/>
</dbReference>
<sequence length="317" mass="33212">MTMELKYMDKDGNVKTTNLTFEVTANTAAAMGEGAAEALRQVFGDGYTVTNTTGTVKIQAAENGADQSSIISLKLTGDGYTANTGNTISQATEGKDNYYAIEDVGGADTVGNTFTIDGTTYEIVTQGSAAKDGNKALYVEQPSGTDLTANSVKSIVDQLKDYGVDATANGNDIEITAAGADAKGKGGLSLQIGDTGEDFNQLKVSINDCHADALGIDNISIATQEGAQAALATIKNAINYVSDVRGGLGAIQNRLDHTINNLSVMQENIQDAESSIRDTDIADEMMDYTKNNILIQSAQAMLAQANQVPQGVLQLLQ</sequence>
<evidence type="ECO:0000256" key="3">
    <source>
        <dbReference type="ARBA" id="ARBA00023143"/>
    </source>
</evidence>
<dbReference type="InterPro" id="IPR042187">
    <property type="entry name" value="Flagellin_C_sub2"/>
</dbReference>
<dbReference type="GO" id="GO:0005198">
    <property type="term" value="F:structural molecule activity"/>
    <property type="evidence" value="ECO:0007669"/>
    <property type="project" value="InterPro"/>
</dbReference>
<dbReference type="Pfam" id="PF00700">
    <property type="entry name" value="Flagellin_C"/>
    <property type="match status" value="1"/>
</dbReference>
<dbReference type="GO" id="GO:0009288">
    <property type="term" value="C:bacterial-type flagellum"/>
    <property type="evidence" value="ECO:0007669"/>
    <property type="project" value="UniProtKB-SubCell"/>
</dbReference>
<comment type="similarity">
    <text evidence="2">Belongs to the bacterial flagellin family.</text>
</comment>
<reference evidence="5" key="1">
    <citation type="journal article" date="2021" name="PeerJ">
        <title>Extensive microbial diversity within the chicken gut microbiome revealed by metagenomics and culture.</title>
        <authorList>
            <person name="Gilroy R."/>
            <person name="Ravi A."/>
            <person name="Getino M."/>
            <person name="Pursley I."/>
            <person name="Horton D.L."/>
            <person name="Alikhan N.F."/>
            <person name="Baker D."/>
            <person name="Gharbi K."/>
            <person name="Hall N."/>
            <person name="Watson M."/>
            <person name="Adriaenssens E.M."/>
            <person name="Foster-Nyarko E."/>
            <person name="Jarju S."/>
            <person name="Secka A."/>
            <person name="Antonio M."/>
            <person name="Oren A."/>
            <person name="Chaudhuri R.R."/>
            <person name="La Ragione R."/>
            <person name="Hildebrand F."/>
            <person name="Pallen M.J."/>
        </authorList>
    </citation>
    <scope>NUCLEOTIDE SEQUENCE</scope>
    <source>
        <strain evidence="5">742</strain>
    </source>
</reference>
<evidence type="ECO:0000313" key="6">
    <source>
        <dbReference type="Proteomes" id="UP000824178"/>
    </source>
</evidence>
<evidence type="ECO:0000256" key="2">
    <source>
        <dbReference type="ARBA" id="ARBA00005709"/>
    </source>
</evidence>
<evidence type="ECO:0000259" key="4">
    <source>
        <dbReference type="Pfam" id="PF00700"/>
    </source>
</evidence>
<accession>A0A9E2KKD2</accession>
<protein>
    <recommendedName>
        <fullName evidence="4">Flagellin C-terminal domain-containing protein</fullName>
    </recommendedName>
</protein>
<dbReference type="Gene3D" id="1.20.1330.10">
    <property type="entry name" value="f41 fragment of flagellin, N-terminal domain"/>
    <property type="match status" value="1"/>
</dbReference>